<evidence type="ECO:0000256" key="1">
    <source>
        <dbReference type="SAM" id="Phobius"/>
    </source>
</evidence>
<comment type="caution">
    <text evidence="2">The sequence shown here is derived from an EMBL/GenBank/DDBJ whole genome shotgun (WGS) entry which is preliminary data.</text>
</comment>
<keyword evidence="1" id="KW-0812">Transmembrane</keyword>
<dbReference type="OrthoDB" id="531265at2759"/>
<sequence>MITRLQIMGTTMPLDVGYIVAGSAAALAQAYKTPATKSLWLAAAGLLASVIPYTYFLNKEDCEAIFKAGEEKKAPAAGTVKRLALHGYARVGILAASTGIMVYALAKKGK</sequence>
<keyword evidence="1" id="KW-0472">Membrane</keyword>
<gene>
    <name evidence="2" type="ORF">GPECTOR_4g888</name>
</gene>
<protein>
    <submittedName>
        <fullName evidence="2">Uncharacterized protein</fullName>
    </submittedName>
</protein>
<accession>A0A150GY42</accession>
<feature type="transmembrane region" description="Helical" evidence="1">
    <location>
        <begin position="38"/>
        <end position="56"/>
    </location>
</feature>
<evidence type="ECO:0000313" key="2">
    <source>
        <dbReference type="EMBL" id="KXZ54817.1"/>
    </source>
</evidence>
<dbReference type="AlphaFoldDB" id="A0A150GY42"/>
<reference evidence="3" key="1">
    <citation type="journal article" date="2016" name="Nat. Commun.">
        <title>The Gonium pectorale genome demonstrates co-option of cell cycle regulation during the evolution of multicellularity.</title>
        <authorList>
            <person name="Hanschen E.R."/>
            <person name="Marriage T.N."/>
            <person name="Ferris P.J."/>
            <person name="Hamaji T."/>
            <person name="Toyoda A."/>
            <person name="Fujiyama A."/>
            <person name="Neme R."/>
            <person name="Noguchi H."/>
            <person name="Minakuchi Y."/>
            <person name="Suzuki M."/>
            <person name="Kawai-Toyooka H."/>
            <person name="Smith D.R."/>
            <person name="Sparks H."/>
            <person name="Anderson J."/>
            <person name="Bakaric R."/>
            <person name="Luria V."/>
            <person name="Karger A."/>
            <person name="Kirschner M.W."/>
            <person name="Durand P.M."/>
            <person name="Michod R.E."/>
            <person name="Nozaki H."/>
            <person name="Olson B.J."/>
        </authorList>
    </citation>
    <scope>NUCLEOTIDE SEQUENCE [LARGE SCALE GENOMIC DNA]</scope>
    <source>
        <strain evidence="3">NIES-2863</strain>
    </source>
</reference>
<feature type="transmembrane region" description="Helical" evidence="1">
    <location>
        <begin position="87"/>
        <end position="106"/>
    </location>
</feature>
<keyword evidence="1" id="KW-1133">Transmembrane helix</keyword>
<keyword evidence="3" id="KW-1185">Reference proteome</keyword>
<dbReference type="Proteomes" id="UP000075714">
    <property type="component" value="Unassembled WGS sequence"/>
</dbReference>
<proteinExistence type="predicted"/>
<organism evidence="2 3">
    <name type="scientific">Gonium pectorale</name>
    <name type="common">Green alga</name>
    <dbReference type="NCBI Taxonomy" id="33097"/>
    <lineage>
        <taxon>Eukaryota</taxon>
        <taxon>Viridiplantae</taxon>
        <taxon>Chlorophyta</taxon>
        <taxon>core chlorophytes</taxon>
        <taxon>Chlorophyceae</taxon>
        <taxon>CS clade</taxon>
        <taxon>Chlamydomonadales</taxon>
        <taxon>Volvocaceae</taxon>
        <taxon>Gonium</taxon>
    </lineage>
</organism>
<dbReference type="EMBL" id="LSYV01000005">
    <property type="protein sequence ID" value="KXZ54817.1"/>
    <property type="molecule type" value="Genomic_DNA"/>
</dbReference>
<name>A0A150GY42_GONPE</name>
<evidence type="ECO:0000313" key="3">
    <source>
        <dbReference type="Proteomes" id="UP000075714"/>
    </source>
</evidence>